<feature type="compositionally biased region" description="Basic and acidic residues" evidence="1">
    <location>
        <begin position="143"/>
        <end position="162"/>
    </location>
</feature>
<comment type="caution">
    <text evidence="2">The sequence shown here is derived from an EMBL/GenBank/DDBJ whole genome shotgun (WGS) entry which is preliminary data.</text>
</comment>
<evidence type="ECO:0000313" key="3">
    <source>
        <dbReference type="Proteomes" id="UP000324222"/>
    </source>
</evidence>
<dbReference type="AlphaFoldDB" id="A0A5B7I136"/>
<name>A0A5B7I136_PORTR</name>
<dbReference type="Proteomes" id="UP000324222">
    <property type="component" value="Unassembled WGS sequence"/>
</dbReference>
<feature type="region of interest" description="Disordered" evidence="1">
    <location>
        <begin position="128"/>
        <end position="177"/>
    </location>
</feature>
<organism evidence="2 3">
    <name type="scientific">Portunus trituberculatus</name>
    <name type="common">Swimming crab</name>
    <name type="synonym">Neptunus trituberculatus</name>
    <dbReference type="NCBI Taxonomy" id="210409"/>
    <lineage>
        <taxon>Eukaryota</taxon>
        <taxon>Metazoa</taxon>
        <taxon>Ecdysozoa</taxon>
        <taxon>Arthropoda</taxon>
        <taxon>Crustacea</taxon>
        <taxon>Multicrustacea</taxon>
        <taxon>Malacostraca</taxon>
        <taxon>Eumalacostraca</taxon>
        <taxon>Eucarida</taxon>
        <taxon>Decapoda</taxon>
        <taxon>Pleocyemata</taxon>
        <taxon>Brachyura</taxon>
        <taxon>Eubrachyura</taxon>
        <taxon>Portunoidea</taxon>
        <taxon>Portunidae</taxon>
        <taxon>Portuninae</taxon>
        <taxon>Portunus</taxon>
    </lineage>
</organism>
<proteinExistence type="predicted"/>
<protein>
    <submittedName>
        <fullName evidence="2">Uncharacterized protein</fullName>
    </submittedName>
</protein>
<evidence type="ECO:0000256" key="1">
    <source>
        <dbReference type="SAM" id="MobiDB-lite"/>
    </source>
</evidence>
<accession>A0A5B7I136</accession>
<reference evidence="2 3" key="1">
    <citation type="submission" date="2019-05" db="EMBL/GenBank/DDBJ databases">
        <title>Another draft genome of Portunus trituberculatus and its Hox gene families provides insights of decapod evolution.</title>
        <authorList>
            <person name="Jeong J.-H."/>
            <person name="Song I."/>
            <person name="Kim S."/>
            <person name="Choi T."/>
            <person name="Kim D."/>
            <person name="Ryu S."/>
            <person name="Kim W."/>
        </authorList>
    </citation>
    <scope>NUCLEOTIDE SEQUENCE [LARGE SCALE GENOMIC DNA]</scope>
    <source>
        <tissue evidence="2">Muscle</tissue>
    </source>
</reference>
<keyword evidence="3" id="KW-1185">Reference proteome</keyword>
<sequence>MEGGLCKAEKEKEKLKDLVNKEERRKFLVVSLFWMETVVSVLESMGSDTISPCAVTWISWSQPTLQWCMGTIRAVLQLCAQLGIQINLPKSDLVPRVPGRGAIFSEASGFSIARSQLVFVGGAEFSRGQSPKVYTAPRQSSSDTHKGRENLRRGEKRREEGGSTRPSVNLMGMGVDC</sequence>
<gene>
    <name evidence="2" type="ORF">E2C01_069028</name>
</gene>
<dbReference type="EMBL" id="VSRR010039401">
    <property type="protein sequence ID" value="MPC74658.1"/>
    <property type="molecule type" value="Genomic_DNA"/>
</dbReference>
<evidence type="ECO:0000313" key="2">
    <source>
        <dbReference type="EMBL" id="MPC74658.1"/>
    </source>
</evidence>